<dbReference type="PANTHER" id="PTHR35526:SF3">
    <property type="entry name" value="ANTI-SIGMA-F FACTOR RSBW"/>
    <property type="match status" value="1"/>
</dbReference>
<dbReference type="GO" id="GO:0005524">
    <property type="term" value="F:ATP binding"/>
    <property type="evidence" value="ECO:0007669"/>
    <property type="project" value="UniProtKB-KW"/>
</dbReference>
<dbReference type="GO" id="GO:0030435">
    <property type="term" value="P:sporulation resulting in formation of a cellular spore"/>
    <property type="evidence" value="ECO:0007669"/>
    <property type="project" value="UniProtKB-KW"/>
</dbReference>
<dbReference type="Pfam" id="PF13581">
    <property type="entry name" value="HATPase_c_2"/>
    <property type="match status" value="1"/>
</dbReference>
<dbReference type="SUPFAM" id="SSF55874">
    <property type="entry name" value="ATPase domain of HSP90 chaperone/DNA topoisomerase II/histidine kinase"/>
    <property type="match status" value="1"/>
</dbReference>
<evidence type="ECO:0000256" key="2">
    <source>
        <dbReference type="ARBA" id="ARBA00022679"/>
    </source>
</evidence>
<evidence type="ECO:0000256" key="3">
    <source>
        <dbReference type="ARBA" id="ARBA00022741"/>
    </source>
</evidence>
<dbReference type="Proteomes" id="UP000054705">
    <property type="component" value="Unassembled WGS sequence"/>
</dbReference>
<accession>A0A101HS69</accession>
<dbReference type="GO" id="GO:0016989">
    <property type="term" value="F:sigma factor antagonist activity"/>
    <property type="evidence" value="ECO:0007669"/>
    <property type="project" value="InterPro"/>
</dbReference>
<comment type="catalytic activity">
    <reaction evidence="7">
        <text>L-threonyl-[protein] + ATP = O-phospho-L-threonyl-[protein] + ADP + H(+)</text>
        <dbReference type="Rhea" id="RHEA:46608"/>
        <dbReference type="Rhea" id="RHEA-COMP:11060"/>
        <dbReference type="Rhea" id="RHEA-COMP:11605"/>
        <dbReference type="ChEBI" id="CHEBI:15378"/>
        <dbReference type="ChEBI" id="CHEBI:30013"/>
        <dbReference type="ChEBI" id="CHEBI:30616"/>
        <dbReference type="ChEBI" id="CHEBI:61977"/>
        <dbReference type="ChEBI" id="CHEBI:456216"/>
        <dbReference type="EC" id="2.7.11.1"/>
    </reaction>
</comment>
<dbReference type="InterPro" id="IPR003594">
    <property type="entry name" value="HATPase_dom"/>
</dbReference>
<feature type="domain" description="Histidine kinase/HSP90-like ATPase" evidence="8">
    <location>
        <begin position="37"/>
        <end position="140"/>
    </location>
</feature>
<evidence type="ECO:0000313" key="9">
    <source>
        <dbReference type="EMBL" id="KUK81688.1"/>
    </source>
</evidence>
<dbReference type="PANTHER" id="PTHR35526">
    <property type="entry name" value="ANTI-SIGMA-F FACTOR RSBW-RELATED"/>
    <property type="match status" value="1"/>
</dbReference>
<dbReference type="GO" id="GO:0004674">
    <property type="term" value="F:protein serine/threonine kinase activity"/>
    <property type="evidence" value="ECO:0007669"/>
    <property type="project" value="UniProtKB-KW"/>
</dbReference>
<comment type="catalytic activity">
    <reaction evidence="7">
        <text>L-seryl-[protein] + ATP = O-phospho-L-seryl-[protein] + ADP + H(+)</text>
        <dbReference type="Rhea" id="RHEA:17989"/>
        <dbReference type="Rhea" id="RHEA-COMP:9863"/>
        <dbReference type="Rhea" id="RHEA-COMP:11604"/>
        <dbReference type="ChEBI" id="CHEBI:15378"/>
        <dbReference type="ChEBI" id="CHEBI:29999"/>
        <dbReference type="ChEBI" id="CHEBI:30616"/>
        <dbReference type="ChEBI" id="CHEBI:83421"/>
        <dbReference type="ChEBI" id="CHEBI:456216"/>
        <dbReference type="EC" id="2.7.11.1"/>
    </reaction>
</comment>
<dbReference type="NCBIfam" id="TIGR01925">
    <property type="entry name" value="spIIAB"/>
    <property type="match status" value="1"/>
</dbReference>
<evidence type="ECO:0000259" key="8">
    <source>
        <dbReference type="SMART" id="SM00387"/>
    </source>
</evidence>
<dbReference type="Gene3D" id="3.30.565.10">
    <property type="entry name" value="Histidine kinase-like ATPase, C-terminal domain"/>
    <property type="match status" value="1"/>
</dbReference>
<dbReference type="EC" id="2.7.11.1" evidence="7"/>
<dbReference type="SMART" id="SM00387">
    <property type="entry name" value="HATPase_c"/>
    <property type="match status" value="1"/>
</dbReference>
<keyword evidence="3 7" id="KW-0547">Nucleotide-binding</keyword>
<keyword evidence="1 7" id="KW-0723">Serine/threonine-protein kinase</keyword>
<comment type="similarity">
    <text evidence="7">Belongs to the anti-sigma-factor family.</text>
</comment>
<dbReference type="GO" id="GO:0106310">
    <property type="term" value="F:protein serine kinase activity"/>
    <property type="evidence" value="ECO:0007669"/>
    <property type="project" value="RHEA"/>
</dbReference>
<dbReference type="PATRIC" id="fig|110500.4.peg.40"/>
<name>A0A101HS69_9FIRM</name>
<evidence type="ECO:0000313" key="10">
    <source>
        <dbReference type="Proteomes" id="UP000054705"/>
    </source>
</evidence>
<evidence type="ECO:0000256" key="1">
    <source>
        <dbReference type="ARBA" id="ARBA00022527"/>
    </source>
</evidence>
<dbReference type="GO" id="GO:0030436">
    <property type="term" value="P:asexual sporulation"/>
    <property type="evidence" value="ECO:0007669"/>
    <property type="project" value="UniProtKB-UniRule"/>
</dbReference>
<dbReference type="HAMAP" id="MF_00637">
    <property type="entry name" value="Anti_sigma_F"/>
    <property type="match status" value="1"/>
</dbReference>
<evidence type="ECO:0000256" key="6">
    <source>
        <dbReference type="ARBA" id="ARBA00022969"/>
    </source>
</evidence>
<evidence type="ECO:0000256" key="5">
    <source>
        <dbReference type="ARBA" id="ARBA00022840"/>
    </source>
</evidence>
<gene>
    <name evidence="7" type="primary">spoIIAB</name>
    <name evidence="9" type="ORF">XD97_0590</name>
</gene>
<reference evidence="10" key="1">
    <citation type="journal article" date="2015" name="MBio">
        <title>Genome-Resolved Metagenomic Analysis Reveals Roles for Candidate Phyla and Other Microbial Community Members in Biogeochemical Transformations in Oil Reservoirs.</title>
        <authorList>
            <person name="Hu P."/>
            <person name="Tom L."/>
            <person name="Singh A."/>
            <person name="Thomas B.C."/>
            <person name="Baker B.J."/>
            <person name="Piceno Y.M."/>
            <person name="Andersen G.L."/>
            <person name="Banfield J.F."/>
        </authorList>
    </citation>
    <scope>NUCLEOTIDE SEQUENCE [LARGE SCALE GENOMIC DNA]</scope>
</reference>
<keyword evidence="4 7" id="KW-0418">Kinase</keyword>
<evidence type="ECO:0000256" key="7">
    <source>
        <dbReference type="HAMAP-Rule" id="MF_00637"/>
    </source>
</evidence>
<dbReference type="GO" id="GO:0042174">
    <property type="term" value="P:negative regulation of sporulation resulting in formation of a cellular spore"/>
    <property type="evidence" value="ECO:0007669"/>
    <property type="project" value="InterPro"/>
</dbReference>
<keyword evidence="5 7" id="KW-0067">ATP-binding</keyword>
<sequence length="149" mass="16185">MEYINQIKLEFLGVPANVAFARVAVAAFASQLDFTLADLEEIKVAVSEAVSNAIIHGYENAPDRFVRVFAALTADSLEVVVEDDGKGIEDVDQALQPAFSGNDERLGLGFVFMQSFMDSFQVDSRPGCGAKVIMAKRVATRIAQVKPEQ</sequence>
<keyword evidence="2 7" id="KW-0808">Transferase</keyword>
<dbReference type="InterPro" id="IPR036890">
    <property type="entry name" value="HATPase_C_sf"/>
</dbReference>
<comment type="function">
    <text evidence="7">Binds to sigma F and blocks its ability to form an RNA polymerase holoenzyme (E-sigma F). Phosphorylates SpoIIAA on a serine residue. This phosphorylation may enable SpoIIAA to act as an anti-anti-sigma factor that counteracts SpoIIAB and thus releases sigma F from inhibition.</text>
</comment>
<comment type="caution">
    <text evidence="9">The sequence shown here is derived from an EMBL/GenBank/DDBJ whole genome shotgun (WGS) entry which is preliminary data.</text>
</comment>
<dbReference type="InterPro" id="IPR050267">
    <property type="entry name" value="Anti-sigma-factor_SerPK"/>
</dbReference>
<dbReference type="InterPro" id="IPR010194">
    <property type="entry name" value="Anti-sigma_F"/>
</dbReference>
<dbReference type="EMBL" id="LGGS01000135">
    <property type="protein sequence ID" value="KUK81688.1"/>
    <property type="molecule type" value="Genomic_DNA"/>
</dbReference>
<keyword evidence="6 7" id="KW-0749">Sporulation</keyword>
<protein>
    <recommendedName>
        <fullName evidence="7">Anti-sigma F factor</fullName>
        <ecNumber evidence="7">2.7.11.1</ecNumber>
    </recommendedName>
    <alternativeName>
        <fullName evidence="7">Stage II sporulation protein AB</fullName>
    </alternativeName>
</protein>
<evidence type="ECO:0000256" key="4">
    <source>
        <dbReference type="ARBA" id="ARBA00022777"/>
    </source>
</evidence>
<proteinExistence type="inferred from homology"/>
<dbReference type="AlphaFoldDB" id="A0A101HS69"/>
<organism evidence="9 10">
    <name type="scientific">Pelotomaculum thermopropionicum</name>
    <dbReference type="NCBI Taxonomy" id="110500"/>
    <lineage>
        <taxon>Bacteria</taxon>
        <taxon>Bacillati</taxon>
        <taxon>Bacillota</taxon>
        <taxon>Clostridia</taxon>
        <taxon>Eubacteriales</taxon>
        <taxon>Desulfotomaculaceae</taxon>
        <taxon>Pelotomaculum</taxon>
    </lineage>
</organism>